<dbReference type="Proteomes" id="UP000568106">
    <property type="component" value="Unassembled WGS sequence"/>
</dbReference>
<accession>A0A7W8MPT6</accession>
<name>A0A7W8MPT6_9BACT</name>
<comment type="caution">
    <text evidence="1">The sequence shown here is derived from an EMBL/GenBank/DDBJ whole genome shotgun (WGS) entry which is preliminary data.</text>
</comment>
<sequence length="85" mass="9880">MSRKRGKRRRTRRSPEAQGNYCETCSKIAWGTRELAEQEVERLKGAPGARRPDLIDSYKCCHGLGWHVGHNYKLRWISLCIGEHK</sequence>
<reference evidence="1" key="1">
    <citation type="submission" date="2020-08" db="EMBL/GenBank/DDBJ databases">
        <title>Genomic Encyclopedia of Type Strains, Phase IV (KMG-V): Genome sequencing to study the core and pangenomes of soil and plant-associated prokaryotes.</title>
        <authorList>
            <person name="Whitman W."/>
        </authorList>
    </citation>
    <scope>NUCLEOTIDE SEQUENCE [LARGE SCALE GENOMIC DNA]</scope>
    <source>
        <strain evidence="1">M8UP27</strain>
    </source>
</reference>
<protein>
    <submittedName>
        <fullName evidence="1">Uncharacterized protein</fullName>
    </submittedName>
</protein>
<dbReference type="EMBL" id="JACHDY010000001">
    <property type="protein sequence ID" value="MBB5315823.1"/>
    <property type="molecule type" value="Genomic_DNA"/>
</dbReference>
<gene>
    <name evidence="1" type="ORF">HDF09_000473</name>
</gene>
<proteinExistence type="predicted"/>
<dbReference type="AlphaFoldDB" id="A0A7W8MPT6"/>
<keyword evidence="2" id="KW-1185">Reference proteome</keyword>
<evidence type="ECO:0000313" key="2">
    <source>
        <dbReference type="Proteomes" id="UP000568106"/>
    </source>
</evidence>
<evidence type="ECO:0000313" key="1">
    <source>
        <dbReference type="EMBL" id="MBB5315823.1"/>
    </source>
</evidence>
<organism evidence="1 2">
    <name type="scientific">Tunturiibacter empetritectus</name>
    <dbReference type="NCBI Taxonomy" id="3069691"/>
    <lineage>
        <taxon>Bacteria</taxon>
        <taxon>Pseudomonadati</taxon>
        <taxon>Acidobacteriota</taxon>
        <taxon>Terriglobia</taxon>
        <taxon>Terriglobales</taxon>
        <taxon>Acidobacteriaceae</taxon>
        <taxon>Tunturiibacter</taxon>
    </lineage>
</organism>